<sequence length="346" mass="37977">MLPTPEPWPLLLDEARAYPSPHNSQPITVRVHDGRRAELLYDLRRGLPAENFGIPFGNVCAGVYLESLATVGAAHGWSVTPDLRGEDLDFGATARHQSLGTVTLTPAPVIDRARADLAAFRRRRTSRRPYRNIPVDPAVLAEATTIAADAGHHFGHTARRALVGDLVRINQETLFDDLRDDAVHAEILAWIRTSDRQAEATRDGLSARTLLLPGPLLGFALRHRGMWDLPLAGPLLRRIYLSTMRGVRELGWLTGPFAGAADHVAAGRVFLRIWLAFTKADVYLHPFGTVITNPRSHEAFVSAAGIDSGENRMAWMLFRYGHSAEPPPALRRELSAMLLDGNGAPA</sequence>
<accession>A0ABV1KJ16</accession>
<proteinExistence type="predicted"/>
<evidence type="ECO:0000313" key="1">
    <source>
        <dbReference type="EMBL" id="MEQ3553597.1"/>
    </source>
</evidence>
<reference evidence="1 2" key="1">
    <citation type="submission" date="2024-03" db="EMBL/GenBank/DDBJ databases">
        <title>Draft genome sequence of Pseudonocardia nematodicida JCM 31783.</title>
        <authorList>
            <person name="Butdee W."/>
            <person name="Duangmal K."/>
        </authorList>
    </citation>
    <scope>NUCLEOTIDE SEQUENCE [LARGE SCALE GENOMIC DNA]</scope>
    <source>
        <strain evidence="1 2">JCM 31783</strain>
    </source>
</reference>
<dbReference type="Gene3D" id="3.40.109.10">
    <property type="entry name" value="NADH Oxidase"/>
    <property type="match status" value="1"/>
</dbReference>
<name>A0ABV1KJ16_9PSEU</name>
<dbReference type="EMBL" id="JBEDNQ010000011">
    <property type="protein sequence ID" value="MEQ3553597.1"/>
    <property type="molecule type" value="Genomic_DNA"/>
</dbReference>
<evidence type="ECO:0000313" key="2">
    <source>
        <dbReference type="Proteomes" id="UP001494902"/>
    </source>
</evidence>
<dbReference type="Proteomes" id="UP001494902">
    <property type="component" value="Unassembled WGS sequence"/>
</dbReference>
<protein>
    <submittedName>
        <fullName evidence="1">Uncharacterized protein</fullName>
    </submittedName>
</protein>
<comment type="caution">
    <text evidence="1">The sequence shown here is derived from an EMBL/GenBank/DDBJ whole genome shotgun (WGS) entry which is preliminary data.</text>
</comment>
<organism evidence="1 2">
    <name type="scientific">Pseudonocardia nematodicida</name>
    <dbReference type="NCBI Taxonomy" id="1206997"/>
    <lineage>
        <taxon>Bacteria</taxon>
        <taxon>Bacillati</taxon>
        <taxon>Actinomycetota</taxon>
        <taxon>Actinomycetes</taxon>
        <taxon>Pseudonocardiales</taxon>
        <taxon>Pseudonocardiaceae</taxon>
        <taxon>Pseudonocardia</taxon>
    </lineage>
</organism>
<gene>
    <name evidence="1" type="ORF">WIS52_24250</name>
</gene>
<dbReference type="InterPro" id="IPR000415">
    <property type="entry name" value="Nitroreductase-like"/>
</dbReference>
<dbReference type="RefSeq" id="WP_349300664.1">
    <property type="nucleotide sequence ID" value="NZ_JBEDNQ010000011.1"/>
</dbReference>
<keyword evidence="2" id="KW-1185">Reference proteome</keyword>